<evidence type="ECO:0000313" key="1">
    <source>
        <dbReference type="EMBL" id="KAK5993083.1"/>
    </source>
</evidence>
<reference evidence="1 2" key="1">
    <citation type="submission" date="2024-01" db="EMBL/GenBank/DDBJ databases">
        <title>Complete genome of Cladobotryum mycophilum ATHUM6906.</title>
        <authorList>
            <person name="Christinaki A.C."/>
            <person name="Myridakis A.I."/>
            <person name="Kouvelis V.N."/>
        </authorList>
    </citation>
    <scope>NUCLEOTIDE SEQUENCE [LARGE SCALE GENOMIC DNA]</scope>
    <source>
        <strain evidence="1 2">ATHUM6906</strain>
    </source>
</reference>
<dbReference type="Proteomes" id="UP001338125">
    <property type="component" value="Unassembled WGS sequence"/>
</dbReference>
<evidence type="ECO:0000313" key="2">
    <source>
        <dbReference type="Proteomes" id="UP001338125"/>
    </source>
</evidence>
<proteinExistence type="predicted"/>
<keyword evidence="2" id="KW-1185">Reference proteome</keyword>
<gene>
    <name evidence="1" type="ORF">PT974_06511</name>
</gene>
<accession>A0ABR0SLT8</accession>
<protein>
    <submittedName>
        <fullName evidence="1">Uncharacterized protein</fullName>
    </submittedName>
</protein>
<name>A0ABR0SLT8_9HYPO</name>
<dbReference type="EMBL" id="JAVFKD010000012">
    <property type="protein sequence ID" value="KAK5993083.1"/>
    <property type="molecule type" value="Genomic_DNA"/>
</dbReference>
<comment type="caution">
    <text evidence="1">The sequence shown here is derived from an EMBL/GenBank/DDBJ whole genome shotgun (WGS) entry which is preliminary data.</text>
</comment>
<sequence>MYGGFQQIPYPTHKSPMDGDTANRDLDWLYAASTDRTFVFRVGEYGVTRQQKMDLLQQQFWPALSRWVVSRQLILPGGSILGGWWRADMQGMMDWYRECFHMTSRWDDAIIAHTDGIWKIALETSPWRDWPEFFLLLKEPVLDERGEPKKGEAGRIMYQDRDPCADGMEDAFMDIWESVANLRPLDGFLYGSKNYTKDLQSQMGAAHSADGVRV</sequence>
<organism evidence="1 2">
    <name type="scientific">Cladobotryum mycophilum</name>
    <dbReference type="NCBI Taxonomy" id="491253"/>
    <lineage>
        <taxon>Eukaryota</taxon>
        <taxon>Fungi</taxon>
        <taxon>Dikarya</taxon>
        <taxon>Ascomycota</taxon>
        <taxon>Pezizomycotina</taxon>
        <taxon>Sordariomycetes</taxon>
        <taxon>Hypocreomycetidae</taxon>
        <taxon>Hypocreales</taxon>
        <taxon>Hypocreaceae</taxon>
        <taxon>Cladobotryum</taxon>
    </lineage>
</organism>